<feature type="domain" description="Uncharacterised" evidence="2">
    <location>
        <begin position="78"/>
        <end position="398"/>
    </location>
</feature>
<feature type="compositionally biased region" description="Acidic residues" evidence="1">
    <location>
        <begin position="542"/>
        <end position="551"/>
    </location>
</feature>
<protein>
    <submittedName>
        <fullName evidence="3">Relaxase</fullName>
    </submittedName>
</protein>
<dbReference type="Pfam" id="PF07514">
    <property type="entry name" value="TraI_2"/>
    <property type="match status" value="1"/>
</dbReference>
<comment type="caution">
    <text evidence="3">The sequence shown here is derived from an EMBL/GenBank/DDBJ whole genome shotgun (WGS) entry which is preliminary data.</text>
</comment>
<feature type="compositionally biased region" description="Low complexity" evidence="1">
    <location>
        <begin position="590"/>
        <end position="606"/>
    </location>
</feature>
<dbReference type="OrthoDB" id="6190309at2"/>
<dbReference type="RefSeq" id="WP_138526906.1">
    <property type="nucleotide sequence ID" value="NZ_SWDV01000075.1"/>
</dbReference>
<evidence type="ECO:0000259" key="2">
    <source>
        <dbReference type="Pfam" id="PF07514"/>
    </source>
</evidence>
<evidence type="ECO:0000256" key="1">
    <source>
        <dbReference type="SAM" id="MobiDB-lite"/>
    </source>
</evidence>
<dbReference type="AlphaFoldDB" id="A0A5R9QKG6"/>
<reference evidence="3 4" key="1">
    <citation type="submission" date="2019-04" db="EMBL/GenBank/DDBJ databases">
        <authorList>
            <person name="Li M."/>
        </authorList>
    </citation>
    <scope>NUCLEOTIDE SEQUENCE [LARGE SCALE GENOMIC DNA]</scope>
    <source>
        <strain evidence="3 4">LAM1902</strain>
    </source>
</reference>
<name>A0A5R9QKG6_9PSED</name>
<dbReference type="InterPro" id="IPR011119">
    <property type="entry name" value="Unchr_helicase_relaxase_TraI"/>
</dbReference>
<sequence>MASCRACAQATCASPHKEKPMSPISLIRRIFSLGGNRNADWVGRSYPHPAEEMIAPELRPYLENHNWRNLRYPPYQEGYPGLVAGRWFMRRYQQDLFDRLMGSLGLPDEEFARYVEPILNNFAELAHLLPASQSHHHDGPGGLLRHSMEVAAFTLDGCLTTAFDAGETPSRRSMRLRRWYVAGVAAGLLHDAGKPLSDIRATSFEGGEEWNYERETLHAWSSRTGINRYFLHWNPDRHANHVQVSVSLVRGIIPDEARAWIRDGGHDIYEAMLDAISGAGAGPLTSLVRAADEASVKRDLLKGPRNTTGGDTGVPVARLVTDAMLRLIEKGTWKANVPGGRVWIATDGIYIAWTMAADEIVQMVVADGVVAIPRAADTLVGILAAHGIAERASNGDVYWYVTPHLLRKNGQAPALRCIKLLSPDILFPLTPLPPPVSISLGKEGKARDLIAPNDKLGEQASQKNENQGDLFQQENTASPGQADDSGEEVVPPADKQTKPKRKKAPATAEIGKPSPGVRAGVTAEDASPSLEITKPAAGSAEEPMEPEEEPEQTFTLEQMLGDLSQLPEDNASGANNGAPVTSESPSGALAADDAPEQQSAAAAAPERAARPGRISLSQLRGDQIGASPLPTPQASSATVPQVQLAVQPAQPEKSSAPIAPLEISPGDAELLADHEMYLLQMHPELARKLIAAAAEPDTLRSAFNKVFVRLGSAFQHDDVEGLVQAGWLWQDIASEGPAVLKKLKNQEGFLFTQDYSLIICKLARLDWNVPHLSRLPTGELPVLRNAVEQVIAKSSFEVIAGLGLRAITPHQVSQIADQFGVTPALLEEAIFALRDAVKVAVKRKIFIRALPEEIPAK</sequence>
<feature type="region of interest" description="Disordered" evidence="1">
    <location>
        <begin position="473"/>
        <end position="611"/>
    </location>
</feature>
<feature type="compositionally biased region" description="Polar residues" evidence="1">
    <location>
        <begin position="572"/>
        <end position="585"/>
    </location>
</feature>
<accession>A0A5R9QKG6</accession>
<dbReference type="Gene3D" id="1.10.3210.40">
    <property type="match status" value="1"/>
</dbReference>
<keyword evidence="4" id="KW-1185">Reference proteome</keyword>
<evidence type="ECO:0000313" key="4">
    <source>
        <dbReference type="Proteomes" id="UP000306635"/>
    </source>
</evidence>
<dbReference type="Proteomes" id="UP000306635">
    <property type="component" value="Unassembled WGS sequence"/>
</dbReference>
<organism evidence="3 4">
    <name type="scientific">Pseudomonas nicosulfuronedens</name>
    <dbReference type="NCBI Taxonomy" id="2571105"/>
    <lineage>
        <taxon>Bacteria</taxon>
        <taxon>Pseudomonadati</taxon>
        <taxon>Pseudomonadota</taxon>
        <taxon>Gammaproteobacteria</taxon>
        <taxon>Pseudomonadales</taxon>
        <taxon>Pseudomonadaceae</taxon>
        <taxon>Pseudomonas</taxon>
    </lineage>
</organism>
<proteinExistence type="predicted"/>
<dbReference type="NCBIfam" id="NF041494">
    <property type="entry name" value="MobH"/>
    <property type="match status" value="1"/>
</dbReference>
<gene>
    <name evidence="3" type="ORF">FAS41_29995</name>
</gene>
<dbReference type="EMBL" id="SWDV01000075">
    <property type="protein sequence ID" value="TLX69802.1"/>
    <property type="molecule type" value="Genomic_DNA"/>
</dbReference>
<evidence type="ECO:0000313" key="3">
    <source>
        <dbReference type="EMBL" id="TLX69802.1"/>
    </source>
</evidence>